<feature type="transmembrane region" description="Helical" evidence="1">
    <location>
        <begin position="273"/>
        <end position="293"/>
    </location>
</feature>
<reference evidence="4 5" key="1">
    <citation type="submission" date="2016-10" db="EMBL/GenBank/DDBJ databases">
        <authorList>
            <person name="de Groot N.N."/>
        </authorList>
    </citation>
    <scope>NUCLEOTIDE SEQUENCE [LARGE SCALE GENOMIC DNA]</scope>
    <source>
        <strain evidence="4 5">DSM 797</strain>
    </source>
</reference>
<feature type="domain" description="DUF1648" evidence="2">
    <location>
        <begin position="155"/>
        <end position="200"/>
    </location>
</feature>
<evidence type="ECO:0000259" key="3">
    <source>
        <dbReference type="Pfam" id="PF19124"/>
    </source>
</evidence>
<sequence>MNSTIALLINIPTLLLLYVLIYFTQALSGKRQFYGISLNSDYFDKPDFKNLDKRFKSLVTIGFILFSIITLALIYGFNAYVASSIVPMLGFCLYQFVVYVHIHNKVKNLKSELSLNDPKVELEKTKIILDTKFINEKNIIINKFSIVLAIPIIAVVLVGIYMLIQYNSIPNTIPTHWGISGAPDDFADKSFGLILAQVVMMIGLSIVIYISSIYSLKSRAKLSTTSIDNSKKLHLRYLKSFGYTFLALNISCQALFINILIATLKGGNLNTPIMLSSTIIIVLSSIYLTYLYYKSPAKAKDAVYSIDDEDCLWIFGCLYNNPNDPSIFVSKRFGVGWTVNVGTTKGKLIFILPFLIILLSLLFLT</sequence>
<keyword evidence="1" id="KW-0812">Transmembrane</keyword>
<dbReference type="Pfam" id="PF07853">
    <property type="entry name" value="DUF1648"/>
    <property type="match status" value="1"/>
</dbReference>
<feature type="transmembrane region" description="Helical" evidence="1">
    <location>
        <begin position="6"/>
        <end position="23"/>
    </location>
</feature>
<protein>
    <submittedName>
        <fullName evidence="4">Uncharacterized membrane protein</fullName>
    </submittedName>
</protein>
<dbReference type="Pfam" id="PF19124">
    <property type="entry name" value="DUF5808"/>
    <property type="match status" value="1"/>
</dbReference>
<feature type="domain" description="DUF5808" evidence="3">
    <location>
        <begin position="322"/>
        <end position="347"/>
    </location>
</feature>
<dbReference type="RefSeq" id="WP_092724731.1">
    <property type="nucleotide sequence ID" value="NZ_FNGW01000003.1"/>
</dbReference>
<evidence type="ECO:0000256" key="1">
    <source>
        <dbReference type="SAM" id="Phobius"/>
    </source>
</evidence>
<dbReference type="InterPro" id="IPR043831">
    <property type="entry name" value="DUF5808"/>
</dbReference>
<evidence type="ECO:0000313" key="4">
    <source>
        <dbReference type="EMBL" id="SDL67615.1"/>
    </source>
</evidence>
<dbReference type="GO" id="GO:0009636">
    <property type="term" value="P:response to toxic substance"/>
    <property type="evidence" value="ECO:0007669"/>
    <property type="project" value="TreeGrafter"/>
</dbReference>
<feature type="transmembrane region" description="Helical" evidence="1">
    <location>
        <begin position="194"/>
        <end position="216"/>
    </location>
</feature>
<keyword evidence="1" id="KW-0472">Membrane</keyword>
<dbReference type="STRING" id="1121325.SAMN04515677_10314"/>
<evidence type="ECO:0000313" key="5">
    <source>
        <dbReference type="Proteomes" id="UP000199068"/>
    </source>
</evidence>
<dbReference type="Proteomes" id="UP000199068">
    <property type="component" value="Unassembled WGS sequence"/>
</dbReference>
<keyword evidence="1" id="KW-1133">Transmembrane helix</keyword>
<name>A0A1G9M1L8_9FIRM</name>
<feature type="transmembrane region" description="Helical" evidence="1">
    <location>
        <begin position="144"/>
        <end position="164"/>
    </location>
</feature>
<proteinExistence type="predicted"/>
<feature type="transmembrane region" description="Helical" evidence="1">
    <location>
        <begin position="348"/>
        <end position="364"/>
    </location>
</feature>
<dbReference type="InterPro" id="IPR012867">
    <property type="entry name" value="DUF1648"/>
</dbReference>
<feature type="transmembrane region" description="Helical" evidence="1">
    <location>
        <begin position="81"/>
        <end position="102"/>
    </location>
</feature>
<dbReference type="PANTHER" id="PTHR37810">
    <property type="entry name" value="IMMUNITY PROTEIN SDPI"/>
    <property type="match status" value="1"/>
</dbReference>
<keyword evidence="5" id="KW-1185">Reference proteome</keyword>
<dbReference type="EMBL" id="FNGW01000003">
    <property type="protein sequence ID" value="SDL67615.1"/>
    <property type="molecule type" value="Genomic_DNA"/>
</dbReference>
<accession>A0A1G9M1L8</accession>
<feature type="transmembrane region" description="Helical" evidence="1">
    <location>
        <begin position="55"/>
        <end position="75"/>
    </location>
</feature>
<evidence type="ECO:0000259" key="2">
    <source>
        <dbReference type="Pfam" id="PF07853"/>
    </source>
</evidence>
<organism evidence="4 5">
    <name type="scientific">Romboutsia lituseburensis DSM 797</name>
    <dbReference type="NCBI Taxonomy" id="1121325"/>
    <lineage>
        <taxon>Bacteria</taxon>
        <taxon>Bacillati</taxon>
        <taxon>Bacillota</taxon>
        <taxon>Clostridia</taxon>
        <taxon>Peptostreptococcales</taxon>
        <taxon>Peptostreptococcaceae</taxon>
        <taxon>Romboutsia</taxon>
    </lineage>
</organism>
<gene>
    <name evidence="4" type="ORF">SAMN04515677_10314</name>
</gene>
<dbReference type="AlphaFoldDB" id="A0A1G9M1L8"/>
<dbReference type="PANTHER" id="PTHR37810:SF9">
    <property type="entry name" value="MEMBRANE PROTEIN"/>
    <property type="match status" value="1"/>
</dbReference>
<feature type="transmembrane region" description="Helical" evidence="1">
    <location>
        <begin position="237"/>
        <end position="261"/>
    </location>
</feature>